<evidence type="ECO:0000256" key="1">
    <source>
        <dbReference type="ARBA" id="ARBA00022574"/>
    </source>
</evidence>
<feature type="repeat" description="WD" evidence="3">
    <location>
        <begin position="7"/>
        <end position="39"/>
    </location>
</feature>
<evidence type="ECO:0000313" key="6">
    <source>
        <dbReference type="Proteomes" id="UP001291926"/>
    </source>
</evidence>
<accession>A0ABR0D4J5</accession>
<dbReference type="InterPro" id="IPR020472">
    <property type="entry name" value="WD40_PAC1"/>
</dbReference>
<evidence type="ECO:0008006" key="7">
    <source>
        <dbReference type="Google" id="ProtNLM"/>
    </source>
</evidence>
<dbReference type="Proteomes" id="UP001291926">
    <property type="component" value="Unassembled WGS sequence"/>
</dbReference>
<dbReference type="PROSITE" id="PS50294">
    <property type="entry name" value="WD_REPEATS_REGION"/>
    <property type="match status" value="4"/>
</dbReference>
<sequence>MLATEEFVAHSSSVNCLKIGRKSSRVLVTGGEDHKVNLWAIGKPNSILLQVQRAGTIKLWDLAEATIIRTLTGHRSNCISLDFHPFGEFFASGSLDTNLKIWDIRRKGCIHTYKGHTRGVNAIRFTPDGRWVVSGGEDNTVKLWDLTAGKLMHEFKCHEGQIQCIDFHPHEFLLATGSADKTVKFWDLETFELIGSAGPEVFSWEPIRSHDTVDVGWSRLSDMNVHEGKLLGCSYNQSCVGVWVVDISRIEPYAMSSTARLNGHFEPNSNSGGSSITAEDNIKANMGRLSISHNSDSVKESRSLVRPSVQQNSDLNKDSKSIASALSVLFPF</sequence>
<protein>
    <recommendedName>
        <fullName evidence="7">Katanin p80 WD40 repeat-containing subunit B1 homolog</fullName>
    </recommendedName>
</protein>
<dbReference type="Pfam" id="PF00400">
    <property type="entry name" value="WD40"/>
    <property type="match status" value="4"/>
</dbReference>
<dbReference type="EMBL" id="JAYDYQ010002534">
    <property type="protein sequence ID" value="KAK4484127.1"/>
    <property type="molecule type" value="Genomic_DNA"/>
</dbReference>
<feature type="repeat" description="WD" evidence="3">
    <location>
        <begin position="155"/>
        <end position="196"/>
    </location>
</feature>
<dbReference type="PANTHER" id="PTHR19845">
    <property type="entry name" value="KATANIN P80 SUBUNIT"/>
    <property type="match status" value="1"/>
</dbReference>
<feature type="region of interest" description="Disordered" evidence="4">
    <location>
        <begin position="293"/>
        <end position="316"/>
    </location>
</feature>
<dbReference type="InterPro" id="IPR001680">
    <property type="entry name" value="WD40_rpt"/>
</dbReference>
<name>A0ABR0D4J5_9LAMI</name>
<organism evidence="5 6">
    <name type="scientific">Penstemon davidsonii</name>
    <dbReference type="NCBI Taxonomy" id="160366"/>
    <lineage>
        <taxon>Eukaryota</taxon>
        <taxon>Viridiplantae</taxon>
        <taxon>Streptophyta</taxon>
        <taxon>Embryophyta</taxon>
        <taxon>Tracheophyta</taxon>
        <taxon>Spermatophyta</taxon>
        <taxon>Magnoliopsida</taxon>
        <taxon>eudicotyledons</taxon>
        <taxon>Gunneridae</taxon>
        <taxon>Pentapetalae</taxon>
        <taxon>asterids</taxon>
        <taxon>lamiids</taxon>
        <taxon>Lamiales</taxon>
        <taxon>Plantaginaceae</taxon>
        <taxon>Cheloneae</taxon>
        <taxon>Penstemon</taxon>
    </lineage>
</organism>
<gene>
    <name evidence="5" type="ORF">RD792_011347</name>
</gene>
<evidence type="ECO:0000256" key="4">
    <source>
        <dbReference type="SAM" id="MobiDB-lite"/>
    </source>
</evidence>
<reference evidence="5 6" key="1">
    <citation type="journal article" date="2023" name="bioRxiv">
        <title>Genome report: Whole genome sequence and annotation of Penstemon davidsonii.</title>
        <authorList>
            <person name="Ostevik K.L."/>
            <person name="Alabady M."/>
            <person name="Zhang M."/>
            <person name="Rausher M.D."/>
        </authorList>
    </citation>
    <scope>NUCLEOTIDE SEQUENCE [LARGE SCALE GENOMIC DNA]</scope>
    <source>
        <strain evidence="5">DNT005</strain>
        <tissue evidence="5">Whole leaf</tissue>
    </source>
</reference>
<dbReference type="SMART" id="SM00320">
    <property type="entry name" value="WD40"/>
    <property type="match status" value="4"/>
</dbReference>
<evidence type="ECO:0000256" key="3">
    <source>
        <dbReference type="PROSITE-ProRule" id="PRU00221"/>
    </source>
</evidence>
<keyword evidence="2" id="KW-0677">Repeat</keyword>
<dbReference type="CDD" id="cd00200">
    <property type="entry name" value="WD40"/>
    <property type="match status" value="1"/>
</dbReference>
<dbReference type="PROSITE" id="PS50082">
    <property type="entry name" value="WD_REPEATS_2"/>
    <property type="match status" value="4"/>
</dbReference>
<dbReference type="Gene3D" id="2.130.10.10">
    <property type="entry name" value="YVTN repeat-like/Quinoprotein amine dehydrogenase"/>
    <property type="match status" value="1"/>
</dbReference>
<dbReference type="PROSITE" id="PS00678">
    <property type="entry name" value="WD_REPEATS_1"/>
    <property type="match status" value="2"/>
</dbReference>
<feature type="repeat" description="WD" evidence="3">
    <location>
        <begin position="113"/>
        <end position="154"/>
    </location>
</feature>
<dbReference type="InterPro" id="IPR019775">
    <property type="entry name" value="WD40_repeat_CS"/>
</dbReference>
<dbReference type="PANTHER" id="PTHR19845:SF0">
    <property type="entry name" value="KATANIN P80 WD40 REPEAT-CONTAINING SUBUNIT B1"/>
    <property type="match status" value="1"/>
</dbReference>
<proteinExistence type="predicted"/>
<evidence type="ECO:0000256" key="2">
    <source>
        <dbReference type="ARBA" id="ARBA00022737"/>
    </source>
</evidence>
<feature type="repeat" description="WD" evidence="3">
    <location>
        <begin position="71"/>
        <end position="112"/>
    </location>
</feature>
<evidence type="ECO:0000313" key="5">
    <source>
        <dbReference type="EMBL" id="KAK4484127.1"/>
    </source>
</evidence>
<dbReference type="InterPro" id="IPR015943">
    <property type="entry name" value="WD40/YVTN_repeat-like_dom_sf"/>
</dbReference>
<dbReference type="SUPFAM" id="SSF50978">
    <property type="entry name" value="WD40 repeat-like"/>
    <property type="match status" value="1"/>
</dbReference>
<dbReference type="InterPro" id="IPR036322">
    <property type="entry name" value="WD40_repeat_dom_sf"/>
</dbReference>
<keyword evidence="6" id="KW-1185">Reference proteome</keyword>
<dbReference type="PRINTS" id="PR00320">
    <property type="entry name" value="GPROTEINBRPT"/>
</dbReference>
<comment type="caution">
    <text evidence="5">The sequence shown here is derived from an EMBL/GenBank/DDBJ whole genome shotgun (WGS) entry which is preliminary data.</text>
</comment>
<keyword evidence="1 3" id="KW-0853">WD repeat</keyword>